<evidence type="ECO:0000313" key="4">
    <source>
        <dbReference type="Proteomes" id="UP000595197"/>
    </source>
</evidence>
<dbReference type="EMBL" id="CP067420">
    <property type="protein sequence ID" value="QQP92416.1"/>
    <property type="molecule type" value="Genomic_DNA"/>
</dbReference>
<dbReference type="Gene3D" id="3.40.50.2300">
    <property type="match status" value="1"/>
</dbReference>
<keyword evidence="4" id="KW-1185">Reference proteome</keyword>
<dbReference type="SUPFAM" id="SSF52172">
    <property type="entry name" value="CheY-like"/>
    <property type="match status" value="1"/>
</dbReference>
<dbReference type="InterPro" id="IPR011006">
    <property type="entry name" value="CheY-like_superfamily"/>
</dbReference>
<organism evidence="3 4">
    <name type="scientific">Skermanella cutis</name>
    <dbReference type="NCBI Taxonomy" id="2775420"/>
    <lineage>
        <taxon>Bacteria</taxon>
        <taxon>Pseudomonadati</taxon>
        <taxon>Pseudomonadota</taxon>
        <taxon>Alphaproteobacteria</taxon>
        <taxon>Rhodospirillales</taxon>
        <taxon>Azospirillaceae</taxon>
        <taxon>Skermanella</taxon>
    </lineage>
</organism>
<gene>
    <name evidence="3" type="ORF">IGS68_12955</name>
</gene>
<feature type="domain" description="Response regulatory" evidence="2">
    <location>
        <begin position="1"/>
        <end position="99"/>
    </location>
</feature>
<keyword evidence="1" id="KW-0597">Phosphoprotein</keyword>
<evidence type="ECO:0000259" key="2">
    <source>
        <dbReference type="PROSITE" id="PS50110"/>
    </source>
</evidence>
<accession>A0ABX7BH50</accession>
<name>A0ABX7BH50_9PROT</name>
<feature type="modified residue" description="4-aspartylphosphate" evidence="1">
    <location>
        <position position="39"/>
    </location>
</feature>
<dbReference type="Proteomes" id="UP000595197">
    <property type="component" value="Chromosome"/>
</dbReference>
<sequence>MVVENILEDLGAGLVGPATSVGQAIELVEAGGFGGALLDVSLGGERIDAVADALADRGIPFIFTTGHGADALPDAHRDRPILTKPFSDEDLAEALRRHVLDR</sequence>
<proteinExistence type="predicted"/>
<protein>
    <submittedName>
        <fullName evidence="3">Response regulator</fullName>
    </submittedName>
</protein>
<dbReference type="PROSITE" id="PS50110">
    <property type="entry name" value="RESPONSE_REGULATORY"/>
    <property type="match status" value="1"/>
</dbReference>
<dbReference type="InterPro" id="IPR001789">
    <property type="entry name" value="Sig_transdc_resp-reg_receiver"/>
</dbReference>
<evidence type="ECO:0000313" key="3">
    <source>
        <dbReference type="EMBL" id="QQP92416.1"/>
    </source>
</evidence>
<reference evidence="3" key="1">
    <citation type="submission" date="2021-02" db="EMBL/GenBank/DDBJ databases">
        <title>Skermanella TT6 skin isolate.</title>
        <authorList>
            <person name="Lee K."/>
            <person name="Ganzorig M."/>
        </authorList>
    </citation>
    <scope>NUCLEOTIDE SEQUENCE</scope>
    <source>
        <strain evidence="3">TT6</strain>
    </source>
</reference>
<evidence type="ECO:0000256" key="1">
    <source>
        <dbReference type="PROSITE-ProRule" id="PRU00169"/>
    </source>
</evidence>